<sequence>MHREKAPMKVLTEDADSIIIYFSRSGNTENLVKMICNEMNADMLELTLSNPYPEDYDKTVERANEERDSGDFPEINTDMPDLS</sequence>
<dbReference type="InterPro" id="IPR029039">
    <property type="entry name" value="Flavoprotein-like_sf"/>
</dbReference>
<evidence type="ECO:0000313" key="2">
    <source>
        <dbReference type="EMBL" id="PRY76520.1"/>
    </source>
</evidence>
<dbReference type="Gene3D" id="3.40.50.360">
    <property type="match status" value="1"/>
</dbReference>
<dbReference type="Proteomes" id="UP000238205">
    <property type="component" value="Unassembled WGS sequence"/>
</dbReference>
<accession>A0A2T0VXE6</accession>
<reference evidence="2 3" key="1">
    <citation type="submission" date="2018-03" db="EMBL/GenBank/DDBJ databases">
        <title>Genomic Encyclopedia of Archaeal and Bacterial Type Strains, Phase II (KMG-II): from individual species to whole genera.</title>
        <authorList>
            <person name="Goeker M."/>
        </authorList>
    </citation>
    <scope>NUCLEOTIDE SEQUENCE [LARGE SCALE GENOMIC DNA]</scope>
    <source>
        <strain evidence="2 3">DSM 13175</strain>
    </source>
</reference>
<feature type="region of interest" description="Disordered" evidence="1">
    <location>
        <begin position="61"/>
        <end position="83"/>
    </location>
</feature>
<dbReference type="SUPFAM" id="SSF52218">
    <property type="entry name" value="Flavoproteins"/>
    <property type="match status" value="1"/>
</dbReference>
<organism evidence="2 3">
    <name type="scientific">Alkalibacterium olivapovliticus</name>
    <dbReference type="NCBI Taxonomy" id="99907"/>
    <lineage>
        <taxon>Bacteria</taxon>
        <taxon>Bacillati</taxon>
        <taxon>Bacillota</taxon>
        <taxon>Bacilli</taxon>
        <taxon>Lactobacillales</taxon>
        <taxon>Carnobacteriaceae</taxon>
        <taxon>Alkalibacterium</taxon>
    </lineage>
</organism>
<gene>
    <name evidence="2" type="ORF">CLV38_13120</name>
</gene>
<evidence type="ECO:0008006" key="4">
    <source>
        <dbReference type="Google" id="ProtNLM"/>
    </source>
</evidence>
<dbReference type="PANTHER" id="PTHR39201:SF1">
    <property type="entry name" value="FLAVODOXIN-LIKE DOMAIN-CONTAINING PROTEIN"/>
    <property type="match status" value="1"/>
</dbReference>
<comment type="caution">
    <text evidence="2">The sequence shown here is derived from an EMBL/GenBank/DDBJ whole genome shotgun (WGS) entry which is preliminary data.</text>
</comment>
<keyword evidence="3" id="KW-1185">Reference proteome</keyword>
<proteinExistence type="predicted"/>
<dbReference type="PANTHER" id="PTHR39201">
    <property type="entry name" value="EXPORTED PROTEIN-RELATED"/>
    <property type="match status" value="1"/>
</dbReference>
<dbReference type="EMBL" id="PVTO01000031">
    <property type="protein sequence ID" value="PRY76520.1"/>
    <property type="molecule type" value="Genomic_DNA"/>
</dbReference>
<evidence type="ECO:0000256" key="1">
    <source>
        <dbReference type="SAM" id="MobiDB-lite"/>
    </source>
</evidence>
<evidence type="ECO:0000313" key="3">
    <source>
        <dbReference type="Proteomes" id="UP000238205"/>
    </source>
</evidence>
<protein>
    <recommendedName>
        <fullName evidence="4">Flavodoxin-like protein</fullName>
    </recommendedName>
</protein>
<name>A0A2T0VXE6_9LACT</name>
<dbReference type="AlphaFoldDB" id="A0A2T0VXE6"/>
<feature type="compositionally biased region" description="Basic and acidic residues" evidence="1">
    <location>
        <begin position="61"/>
        <end position="70"/>
    </location>
</feature>